<dbReference type="AlphaFoldDB" id="B6IFB3"/>
<sequence>MSLCRRVSSRWSPSLNEHSYPPPWRLVTRQSVSFDKKASEKKQTTLEKKTEEKEKKFK</sequence>
<keyword evidence="3" id="KW-1185">Reference proteome</keyword>
<dbReference type="CTD" id="68917112"/>
<feature type="region of interest" description="Disordered" evidence="1">
    <location>
        <begin position="1"/>
        <end position="58"/>
    </location>
</feature>
<organism evidence="2 3">
    <name type="scientific">Caenorhabditis briggsae</name>
    <dbReference type="NCBI Taxonomy" id="6238"/>
    <lineage>
        <taxon>Eukaryota</taxon>
        <taxon>Metazoa</taxon>
        <taxon>Ecdysozoa</taxon>
        <taxon>Nematoda</taxon>
        <taxon>Chromadorea</taxon>
        <taxon>Rhabditida</taxon>
        <taxon>Rhabditina</taxon>
        <taxon>Rhabditomorpha</taxon>
        <taxon>Rhabditoidea</taxon>
        <taxon>Rhabditidae</taxon>
        <taxon>Peloderinae</taxon>
        <taxon>Caenorhabditis</taxon>
    </lineage>
</organism>
<evidence type="ECO:0000256" key="1">
    <source>
        <dbReference type="SAM" id="MobiDB-lite"/>
    </source>
</evidence>
<dbReference type="RefSeq" id="XP_045098164.1">
    <property type="nucleotide sequence ID" value="XM_045242514.1"/>
</dbReference>
<name>B6IFB3_CAEBR</name>
<dbReference type="HOGENOM" id="CLU_2981057_0_0_1"/>
<dbReference type="EMBL" id="HE601438">
    <property type="protein sequence ID" value="CAR98593.1"/>
    <property type="molecule type" value="Genomic_DNA"/>
</dbReference>
<evidence type="ECO:0000313" key="3">
    <source>
        <dbReference type="Proteomes" id="UP000008549"/>
    </source>
</evidence>
<proteinExistence type="predicted"/>
<dbReference type="InParanoid" id="B6IFB3"/>
<reference evidence="2 3" key="2">
    <citation type="journal article" date="2011" name="PLoS Genet.">
        <title>Caenorhabditis briggsae recombinant inbred line genotypes reveal inter-strain incompatibility and the evolution of recombination.</title>
        <authorList>
            <person name="Ross J.A."/>
            <person name="Koboldt D.C."/>
            <person name="Staisch J.E."/>
            <person name="Chamberlin H.M."/>
            <person name="Gupta B.P."/>
            <person name="Miller R.D."/>
            <person name="Baird S.E."/>
            <person name="Haag E.S."/>
        </authorList>
    </citation>
    <scope>NUCLEOTIDE SEQUENCE [LARGE SCALE GENOMIC DNA]</scope>
    <source>
        <strain evidence="2 3">AF16</strain>
    </source>
</reference>
<dbReference type="KEGG" id="cbr:CBG_25629"/>
<protein>
    <submittedName>
        <fullName evidence="2">Protein CBG25629</fullName>
    </submittedName>
</protein>
<evidence type="ECO:0000313" key="2">
    <source>
        <dbReference type="EMBL" id="CAR98593.1"/>
    </source>
</evidence>
<accession>B6IFB3</accession>
<dbReference type="GeneID" id="68917112"/>
<gene>
    <name evidence="2" type="ORF">CBG25629</name>
    <name evidence="2" type="ORF">CBG_25629</name>
</gene>
<feature type="compositionally biased region" description="Basic and acidic residues" evidence="1">
    <location>
        <begin position="34"/>
        <end position="58"/>
    </location>
</feature>
<dbReference type="Proteomes" id="UP000008549">
    <property type="component" value="Unassembled WGS sequence"/>
</dbReference>
<reference evidence="2 3" key="1">
    <citation type="journal article" date="2003" name="PLoS Biol.">
        <title>The genome sequence of Caenorhabditis briggsae: a platform for comparative genomics.</title>
        <authorList>
            <person name="Stein L.D."/>
            <person name="Bao Z."/>
            <person name="Blasiar D."/>
            <person name="Blumenthal T."/>
            <person name="Brent M.R."/>
            <person name="Chen N."/>
            <person name="Chinwalla A."/>
            <person name="Clarke L."/>
            <person name="Clee C."/>
            <person name="Coghlan A."/>
            <person name="Coulson A."/>
            <person name="D'Eustachio P."/>
            <person name="Fitch D.H."/>
            <person name="Fulton L.A."/>
            <person name="Fulton R.E."/>
            <person name="Griffiths-Jones S."/>
            <person name="Harris T.W."/>
            <person name="Hillier L.W."/>
            <person name="Kamath R."/>
            <person name="Kuwabara P.E."/>
            <person name="Mardis E.R."/>
            <person name="Marra M.A."/>
            <person name="Miner T.L."/>
            <person name="Minx P."/>
            <person name="Mullikin J.C."/>
            <person name="Plumb R.W."/>
            <person name="Rogers J."/>
            <person name="Schein J.E."/>
            <person name="Sohrmann M."/>
            <person name="Spieth J."/>
            <person name="Stajich J.E."/>
            <person name="Wei C."/>
            <person name="Willey D."/>
            <person name="Wilson R.K."/>
            <person name="Durbin R."/>
            <person name="Waterston R.H."/>
        </authorList>
    </citation>
    <scope>NUCLEOTIDE SEQUENCE [LARGE SCALE GENOMIC DNA]</scope>
    <source>
        <strain evidence="2 3">AF16</strain>
    </source>
</reference>